<feature type="transmembrane region" description="Helical" evidence="5">
    <location>
        <begin position="268"/>
        <end position="294"/>
    </location>
</feature>
<keyword evidence="2 5" id="KW-0812">Transmembrane</keyword>
<reference evidence="8" key="1">
    <citation type="submission" date="2023-11" db="UniProtKB">
        <authorList>
            <consortium name="WormBaseParasite"/>
        </authorList>
    </citation>
    <scope>IDENTIFICATION</scope>
</reference>
<dbReference type="WBParaSite" id="SMRG1_68420.1">
    <property type="protein sequence ID" value="SMRG1_68420.1"/>
    <property type="gene ID" value="SMRG1_68420"/>
</dbReference>
<proteinExistence type="predicted"/>
<feature type="transmembrane region" description="Helical" evidence="5">
    <location>
        <begin position="306"/>
        <end position="332"/>
    </location>
</feature>
<dbReference type="GO" id="GO:0016020">
    <property type="term" value="C:membrane"/>
    <property type="evidence" value="ECO:0007669"/>
    <property type="project" value="UniProtKB-SubCell"/>
</dbReference>
<organism evidence="7 8">
    <name type="scientific">Schistosoma margrebowiei</name>
    <dbReference type="NCBI Taxonomy" id="48269"/>
    <lineage>
        <taxon>Eukaryota</taxon>
        <taxon>Metazoa</taxon>
        <taxon>Spiralia</taxon>
        <taxon>Lophotrochozoa</taxon>
        <taxon>Platyhelminthes</taxon>
        <taxon>Trematoda</taxon>
        <taxon>Digenea</taxon>
        <taxon>Strigeidida</taxon>
        <taxon>Schistosomatoidea</taxon>
        <taxon>Schistosomatidae</taxon>
        <taxon>Schistosoma</taxon>
    </lineage>
</organism>
<feature type="domain" description="G-protein coupled receptors family 1 profile" evidence="6">
    <location>
        <begin position="59"/>
        <end position="331"/>
    </location>
</feature>
<feature type="transmembrane region" description="Helical" evidence="5">
    <location>
        <begin position="226"/>
        <end position="247"/>
    </location>
</feature>
<evidence type="ECO:0000256" key="2">
    <source>
        <dbReference type="ARBA" id="ARBA00022692"/>
    </source>
</evidence>
<protein>
    <submittedName>
        <fullName evidence="8">G_PROTEIN_RECEP_F1_2 domain-containing protein</fullName>
    </submittedName>
</protein>
<feature type="transmembrane region" description="Helical" evidence="5">
    <location>
        <begin position="78"/>
        <end position="100"/>
    </location>
</feature>
<dbReference type="PROSITE" id="PS50262">
    <property type="entry name" value="G_PROTEIN_RECEP_F1_2"/>
    <property type="match status" value="1"/>
</dbReference>
<feature type="transmembrane region" description="Helical" evidence="5">
    <location>
        <begin position="136"/>
        <end position="157"/>
    </location>
</feature>
<evidence type="ECO:0000313" key="8">
    <source>
        <dbReference type="WBParaSite" id="SMRG1_68420.1"/>
    </source>
</evidence>
<accession>A0AA85A7K8</accession>
<feature type="transmembrane region" description="Helical" evidence="5">
    <location>
        <begin position="106"/>
        <end position="124"/>
    </location>
</feature>
<dbReference type="Proteomes" id="UP000050790">
    <property type="component" value="Unassembled WGS sequence"/>
</dbReference>
<comment type="subcellular location">
    <subcellularLocation>
        <location evidence="1">Membrane</location>
    </subcellularLocation>
</comment>
<dbReference type="InterPro" id="IPR017452">
    <property type="entry name" value="GPCR_Rhodpsn_7TM"/>
</dbReference>
<evidence type="ECO:0000256" key="5">
    <source>
        <dbReference type="SAM" id="Phobius"/>
    </source>
</evidence>
<evidence type="ECO:0000313" key="7">
    <source>
        <dbReference type="Proteomes" id="UP000050790"/>
    </source>
</evidence>
<evidence type="ECO:0000256" key="1">
    <source>
        <dbReference type="ARBA" id="ARBA00004370"/>
    </source>
</evidence>
<feature type="transmembrane region" description="Helical" evidence="5">
    <location>
        <begin position="54"/>
        <end position="71"/>
    </location>
</feature>
<keyword evidence="4 5" id="KW-0472">Membrane</keyword>
<feature type="transmembrane region" description="Helical" evidence="5">
    <location>
        <begin position="30"/>
        <end position="48"/>
    </location>
</feature>
<evidence type="ECO:0000256" key="4">
    <source>
        <dbReference type="ARBA" id="ARBA00023136"/>
    </source>
</evidence>
<evidence type="ECO:0000259" key="6">
    <source>
        <dbReference type="PROSITE" id="PS50262"/>
    </source>
</evidence>
<dbReference type="Gene3D" id="1.20.1070.10">
    <property type="entry name" value="Rhodopsin 7-helix transmembrane proteins"/>
    <property type="match status" value="1"/>
</dbReference>
<feature type="transmembrane region" description="Helical" evidence="5">
    <location>
        <begin position="169"/>
        <end position="192"/>
    </location>
</feature>
<dbReference type="SUPFAM" id="SSF81321">
    <property type="entry name" value="Family A G protein-coupled receptor-like"/>
    <property type="match status" value="1"/>
</dbReference>
<evidence type="ECO:0000256" key="3">
    <source>
        <dbReference type="ARBA" id="ARBA00022989"/>
    </source>
</evidence>
<feature type="transmembrane region" description="Helical" evidence="5">
    <location>
        <begin position="201"/>
        <end position="220"/>
    </location>
</feature>
<name>A0AA85A7K8_9TREM</name>
<keyword evidence="3 5" id="KW-1133">Transmembrane helix</keyword>
<sequence length="349" mass="40978">MNSYNNVTELNTPWDTLIDCIMIKTNHPNASYYACIISTIYGILIGYIFPIIGIFGLITNSIVVIIFFSLYQQKNLYFILLGILAITDIGINILIGWLWLFPSYGLPYITSGTIYYFILTKSYIHCRLLKSIQIIWCNLRGNIYILLAFTRLSLLLLHKPLNYKISTKYFIIILLITILIISSIISLPLIFYTDLFITKRLYLTCWFTNYTLFLSIYQILFSNSCLFQLTFVNLIDLLLLIKIIKWLKQHNQLTIHNHIIIKLKLKKITKIITLILLDFISFISSIPSSIIYIILVTKTKPNLQDIRIFTLLILMTWGLIFLQSSLNIILYYKRIDYFRNYLMKLIHCH</sequence>
<dbReference type="AlphaFoldDB" id="A0AA85A7K8"/>